<dbReference type="PROSITE" id="PS50035">
    <property type="entry name" value="PLD"/>
    <property type="match status" value="2"/>
</dbReference>
<dbReference type="SUPFAM" id="SSF56024">
    <property type="entry name" value="Phospholipase D/nuclease"/>
    <property type="match status" value="2"/>
</dbReference>
<evidence type="ECO:0000313" key="4">
    <source>
        <dbReference type="Proteomes" id="UP000199424"/>
    </source>
</evidence>
<dbReference type="Proteomes" id="UP000199424">
    <property type="component" value="Unassembled WGS sequence"/>
</dbReference>
<dbReference type="AlphaFoldDB" id="A0A1I6GRJ5"/>
<evidence type="ECO:0000259" key="2">
    <source>
        <dbReference type="PROSITE" id="PS50035"/>
    </source>
</evidence>
<dbReference type="Pfam" id="PF13091">
    <property type="entry name" value="PLDc_2"/>
    <property type="match status" value="2"/>
</dbReference>
<organism evidence="3 4">
    <name type="scientific">Pseudidiomarina maritima</name>
    <dbReference type="NCBI Taxonomy" id="519453"/>
    <lineage>
        <taxon>Bacteria</taxon>
        <taxon>Pseudomonadati</taxon>
        <taxon>Pseudomonadota</taxon>
        <taxon>Gammaproteobacteria</taxon>
        <taxon>Alteromonadales</taxon>
        <taxon>Idiomarinaceae</taxon>
        <taxon>Pseudidiomarina</taxon>
    </lineage>
</organism>
<dbReference type="GO" id="GO:0032049">
    <property type="term" value="P:cardiolipin biosynthetic process"/>
    <property type="evidence" value="ECO:0007669"/>
    <property type="project" value="UniProtKB-ARBA"/>
</dbReference>
<keyword evidence="4" id="KW-1185">Reference proteome</keyword>
<feature type="domain" description="PLD phosphodiesterase" evidence="2">
    <location>
        <begin position="172"/>
        <end position="199"/>
    </location>
</feature>
<dbReference type="InterPro" id="IPR001736">
    <property type="entry name" value="PLipase_D/transphosphatidylase"/>
</dbReference>
<dbReference type="CDD" id="cd09113">
    <property type="entry name" value="PLDc_ymdC_like_2"/>
    <property type="match status" value="1"/>
</dbReference>
<dbReference type="PANTHER" id="PTHR21248:SF12">
    <property type="entry name" value="CARDIOLIPIN SYNTHASE C"/>
    <property type="match status" value="1"/>
</dbReference>
<feature type="signal peptide" evidence="1">
    <location>
        <begin position="1"/>
        <end position="23"/>
    </location>
</feature>
<name>A0A1I6GRJ5_9GAMM</name>
<dbReference type="EMBL" id="FOYU01000001">
    <property type="protein sequence ID" value="SFR44739.1"/>
    <property type="molecule type" value="Genomic_DNA"/>
</dbReference>
<keyword evidence="1" id="KW-0732">Signal</keyword>
<dbReference type="PROSITE" id="PS51257">
    <property type="entry name" value="PROKAR_LIPOPROTEIN"/>
    <property type="match status" value="1"/>
</dbReference>
<sequence length="511" mass="57063">MITIRRIYIFCASLLFISMQGCASLPDLSERETSQAISAEATTATALGKIIRAKAQDSSDSDQHNAGIVVLGEAKQALDTRLMLINNAEQSIDIQYYIWRNDISGQLTAEALQQAAEKGVRIRLLLDDFHTKPITPLLHQLNAHQNIDVRLVNPFMPRGAVVLGFITDFDRANRRMHNKSLTADNQASIVGGRNIGDDYFLRGESDILFSDLDLLAVGEIVSTISNEFDSYWNSDSAYPLELLEPDMAKKTRPNMTQATYQPPHELESFFKNNNITWANATVVSDSPNKVLGNIEEEERITYKLKEVLGVPEQEVLIISPYFIPTKAGVKSLQNIISNGVQLSVLTNAFATNDVAIVHSGYAKYRKRLLNAGVRLFELRPAAIPNPPVKDDENPTFSSSSASSLHAKTFIVDRHRVFVGSFNFDPRSANLNTELGLVVESEALGERMANKFLQETPQQAYEVILDQHGDLVWLERDKDGIISKRHTTEPGTTWFNRLAIRFFSLLPIDSLL</sequence>
<dbReference type="RefSeq" id="WP_092856138.1">
    <property type="nucleotide sequence ID" value="NZ_FOYU01000001.1"/>
</dbReference>
<proteinExistence type="predicted"/>
<dbReference type="SMART" id="SM00155">
    <property type="entry name" value="PLDc"/>
    <property type="match status" value="2"/>
</dbReference>
<protein>
    <submittedName>
        <fullName evidence="3">Phosphatidylserine/phosphatidylglycerophosphate/cardiolipin synthase</fullName>
    </submittedName>
</protein>
<reference evidence="4" key="1">
    <citation type="submission" date="2016-10" db="EMBL/GenBank/DDBJ databases">
        <authorList>
            <person name="Varghese N."/>
            <person name="Submissions S."/>
        </authorList>
    </citation>
    <scope>NUCLEOTIDE SEQUENCE [LARGE SCALE GENOMIC DNA]</scope>
    <source>
        <strain evidence="4">CGMCC 1.7285</strain>
    </source>
</reference>
<feature type="chain" id="PRO_5011476628" evidence="1">
    <location>
        <begin position="24"/>
        <end position="511"/>
    </location>
</feature>
<gene>
    <name evidence="3" type="ORF">SAMN04488070_1117</name>
</gene>
<accession>A0A1I6GRJ5</accession>
<dbReference type="GO" id="GO:0030572">
    <property type="term" value="F:phosphatidyltransferase activity"/>
    <property type="evidence" value="ECO:0007669"/>
    <property type="project" value="UniProtKB-ARBA"/>
</dbReference>
<dbReference type="InterPro" id="IPR025202">
    <property type="entry name" value="PLD-like_dom"/>
</dbReference>
<dbReference type="CDD" id="cd09111">
    <property type="entry name" value="PLDc_ymdC_like_1"/>
    <property type="match status" value="1"/>
</dbReference>
<evidence type="ECO:0000256" key="1">
    <source>
        <dbReference type="SAM" id="SignalP"/>
    </source>
</evidence>
<dbReference type="PANTHER" id="PTHR21248">
    <property type="entry name" value="CARDIOLIPIN SYNTHASE"/>
    <property type="match status" value="1"/>
</dbReference>
<dbReference type="Gene3D" id="3.30.870.10">
    <property type="entry name" value="Endonuclease Chain A"/>
    <property type="match status" value="2"/>
</dbReference>
<feature type="domain" description="PLD phosphodiesterase" evidence="2">
    <location>
        <begin position="400"/>
        <end position="427"/>
    </location>
</feature>
<evidence type="ECO:0000313" key="3">
    <source>
        <dbReference type="EMBL" id="SFR44739.1"/>
    </source>
</evidence>